<feature type="transmembrane region" description="Helical" evidence="5">
    <location>
        <begin position="171"/>
        <end position="193"/>
    </location>
</feature>
<evidence type="ECO:0000256" key="1">
    <source>
        <dbReference type="ARBA" id="ARBA00004141"/>
    </source>
</evidence>
<feature type="transmembrane region" description="Helical" evidence="5">
    <location>
        <begin position="20"/>
        <end position="42"/>
    </location>
</feature>
<dbReference type="PANTHER" id="PTHR23501:SF154">
    <property type="entry name" value="MULTIDRUG-EFFLUX TRANSPORTER RV1634-RELATED"/>
    <property type="match status" value="1"/>
</dbReference>
<dbReference type="InterPro" id="IPR036259">
    <property type="entry name" value="MFS_trans_sf"/>
</dbReference>
<feature type="transmembrane region" description="Helical" evidence="5">
    <location>
        <begin position="208"/>
        <end position="226"/>
    </location>
</feature>
<dbReference type="Gene3D" id="1.20.1250.20">
    <property type="entry name" value="MFS general substrate transporter like domains"/>
    <property type="match status" value="1"/>
</dbReference>
<accession>A0A6G6SJZ4</accession>
<evidence type="ECO:0000256" key="2">
    <source>
        <dbReference type="ARBA" id="ARBA00022692"/>
    </source>
</evidence>
<protein>
    <submittedName>
        <fullName evidence="7">MFS transporter</fullName>
    </submittedName>
</protein>
<evidence type="ECO:0000313" key="7">
    <source>
        <dbReference type="EMBL" id="QIF94131.1"/>
    </source>
</evidence>
<dbReference type="GO" id="GO:0005886">
    <property type="term" value="C:plasma membrane"/>
    <property type="evidence" value="ECO:0007669"/>
    <property type="project" value="TreeGrafter"/>
</dbReference>
<feature type="transmembrane region" description="Helical" evidence="5">
    <location>
        <begin position="440"/>
        <end position="464"/>
    </location>
</feature>
<feature type="transmembrane region" description="Helical" evidence="5">
    <location>
        <begin position="232"/>
        <end position="252"/>
    </location>
</feature>
<keyword evidence="2 5" id="KW-0812">Transmembrane</keyword>
<feature type="domain" description="Major facilitator superfamily (MFS) profile" evidence="6">
    <location>
        <begin position="20"/>
        <end position="471"/>
    </location>
</feature>
<feature type="transmembrane region" description="Helical" evidence="5">
    <location>
        <begin position="54"/>
        <end position="77"/>
    </location>
</feature>
<dbReference type="InterPro" id="IPR011701">
    <property type="entry name" value="MFS"/>
</dbReference>
<reference evidence="7 8" key="1">
    <citation type="submission" date="2020-01" db="EMBL/GenBank/DDBJ databases">
        <title>The genomic epidemiology of tigecycline resistance gene tet(X) variants in a swine farm in China.</title>
        <authorList>
            <person name="Peng K."/>
            <person name="Li R."/>
        </authorList>
    </citation>
    <scope>NUCLEOTIDE SEQUENCE [LARGE SCALE GENOMIC DNA]</scope>
    <source>
        <strain evidence="7 8">ZN3</strain>
    </source>
</reference>
<feature type="transmembrane region" description="Helical" evidence="5">
    <location>
        <begin position="366"/>
        <end position="386"/>
    </location>
</feature>
<dbReference type="PANTHER" id="PTHR23501">
    <property type="entry name" value="MAJOR FACILITATOR SUPERFAMILY"/>
    <property type="match status" value="1"/>
</dbReference>
<dbReference type="AlphaFoldDB" id="A0A6G6SJZ4"/>
<dbReference type="RefSeq" id="WP_164526334.1">
    <property type="nucleotide sequence ID" value="NZ_CP047344.1"/>
</dbReference>
<keyword evidence="4 5" id="KW-0472">Membrane</keyword>
<feature type="transmembrane region" description="Helical" evidence="5">
    <location>
        <begin position="308"/>
        <end position="328"/>
    </location>
</feature>
<dbReference type="EMBL" id="CP047344">
    <property type="protein sequence ID" value="QIF94131.1"/>
    <property type="molecule type" value="Genomic_DNA"/>
</dbReference>
<name>A0A6G6SJZ4_PROVU</name>
<feature type="transmembrane region" description="Helical" evidence="5">
    <location>
        <begin position="110"/>
        <end position="131"/>
    </location>
</feature>
<feature type="transmembrane region" description="Helical" evidence="5">
    <location>
        <begin position="335"/>
        <end position="354"/>
    </location>
</feature>
<dbReference type="SUPFAM" id="SSF103473">
    <property type="entry name" value="MFS general substrate transporter"/>
    <property type="match status" value="1"/>
</dbReference>
<dbReference type="PRINTS" id="PR01036">
    <property type="entry name" value="TCRTETB"/>
</dbReference>
<comment type="subcellular location">
    <subcellularLocation>
        <location evidence="1">Membrane</location>
        <topology evidence="1">Multi-pass membrane protein</topology>
    </subcellularLocation>
</comment>
<evidence type="ECO:0000313" key="8">
    <source>
        <dbReference type="Proteomes" id="UP000503287"/>
    </source>
</evidence>
<feature type="transmembrane region" description="Helical" evidence="5">
    <location>
        <begin position="84"/>
        <end position="104"/>
    </location>
</feature>
<keyword evidence="3 5" id="KW-1133">Transmembrane helix</keyword>
<evidence type="ECO:0000256" key="3">
    <source>
        <dbReference type="ARBA" id="ARBA00022989"/>
    </source>
</evidence>
<evidence type="ECO:0000256" key="5">
    <source>
        <dbReference type="SAM" id="Phobius"/>
    </source>
</evidence>
<dbReference type="GO" id="GO:0022857">
    <property type="term" value="F:transmembrane transporter activity"/>
    <property type="evidence" value="ECO:0007669"/>
    <property type="project" value="InterPro"/>
</dbReference>
<dbReference type="Proteomes" id="UP000503287">
    <property type="component" value="Chromosome"/>
</dbReference>
<gene>
    <name evidence="7" type="ORF">GTH24_09585</name>
</gene>
<dbReference type="InterPro" id="IPR020846">
    <property type="entry name" value="MFS_dom"/>
</dbReference>
<dbReference type="Pfam" id="PF07690">
    <property type="entry name" value="MFS_1"/>
    <property type="match status" value="1"/>
</dbReference>
<sequence length="471" mass="50428">MIPDNNSQWRDLFSGRNGAISFALSFGVVIHAINILMATTILPSVVTDIGGMGLYAWNTTLFVAASIIGSVLSARLLSLLGAKGAYLIATVLFFIGSLLCAIAPKMEVMLIGRFIQGLGGGLLFALSYAMVNIVYDQALWPRAMALISGMWGVATLIGPAIGGIFAQLDAWRYAFGIMLPIMLFYGIYLWLILPKNDNNASKSSSQSLPYLQLIILTAAVLLISSGSLSSSLIINLLSIVVVFGLIGMLIFCEKRLSVRLLPSNTFKGLSLHALLYLTISLLAIGMTCEIFVPYYLQSLHMQTPLASGYMSALMALGWTVAEVISASWQGAKMRFSILSGPIIVFIGLLVLAFVIPNPLLKSENAISLFIILFALFLVGYGIGFGWPHLLTRILQAASTQDKDIAGASITTVQLFATALGSALAGMIVNLNGFNSGTPEGLSSSASALFLFLAFAPLIAIYTAWKITRCSY</sequence>
<feature type="transmembrane region" description="Helical" evidence="5">
    <location>
        <begin position="273"/>
        <end position="296"/>
    </location>
</feature>
<feature type="transmembrane region" description="Helical" evidence="5">
    <location>
        <begin position="143"/>
        <end position="165"/>
    </location>
</feature>
<proteinExistence type="predicted"/>
<feature type="transmembrane region" description="Helical" evidence="5">
    <location>
        <begin position="407"/>
        <end position="428"/>
    </location>
</feature>
<organism evidence="7 8">
    <name type="scientific">Proteus vulgaris</name>
    <dbReference type="NCBI Taxonomy" id="585"/>
    <lineage>
        <taxon>Bacteria</taxon>
        <taxon>Pseudomonadati</taxon>
        <taxon>Pseudomonadota</taxon>
        <taxon>Gammaproteobacteria</taxon>
        <taxon>Enterobacterales</taxon>
        <taxon>Morganellaceae</taxon>
        <taxon>Proteus</taxon>
    </lineage>
</organism>
<evidence type="ECO:0000256" key="4">
    <source>
        <dbReference type="ARBA" id="ARBA00023136"/>
    </source>
</evidence>
<dbReference type="PROSITE" id="PS50850">
    <property type="entry name" value="MFS"/>
    <property type="match status" value="1"/>
</dbReference>
<evidence type="ECO:0000259" key="6">
    <source>
        <dbReference type="PROSITE" id="PS50850"/>
    </source>
</evidence>
<keyword evidence="8" id="KW-1185">Reference proteome</keyword>